<keyword evidence="3" id="KW-0804">Transcription</keyword>
<dbReference type="EMBL" id="JACOFX010000035">
    <property type="protein sequence ID" value="MBC3911448.1"/>
    <property type="molecule type" value="Genomic_DNA"/>
</dbReference>
<protein>
    <submittedName>
        <fullName evidence="6">TetR/AcrR family transcriptional regulator</fullName>
    </submittedName>
</protein>
<evidence type="ECO:0000256" key="3">
    <source>
        <dbReference type="ARBA" id="ARBA00023163"/>
    </source>
</evidence>
<feature type="domain" description="HTH tetR-type" evidence="5">
    <location>
        <begin position="6"/>
        <end position="66"/>
    </location>
</feature>
<evidence type="ECO:0000313" key="6">
    <source>
        <dbReference type="EMBL" id="MBC3911448.1"/>
    </source>
</evidence>
<reference evidence="6 7" key="1">
    <citation type="submission" date="2020-08" db="EMBL/GenBank/DDBJ databases">
        <title>Novel species isolated from subtropical streams in China.</title>
        <authorList>
            <person name="Lu H."/>
        </authorList>
    </citation>
    <scope>NUCLEOTIDE SEQUENCE [LARGE SCALE GENOMIC DNA]</scope>
    <source>
        <strain evidence="6 7">NL8W</strain>
    </source>
</reference>
<proteinExistence type="predicted"/>
<dbReference type="SUPFAM" id="SSF46689">
    <property type="entry name" value="Homeodomain-like"/>
    <property type="match status" value="1"/>
</dbReference>
<dbReference type="PANTHER" id="PTHR47506:SF6">
    <property type="entry name" value="HTH-TYPE TRANSCRIPTIONAL REPRESSOR NEMR"/>
    <property type="match status" value="1"/>
</dbReference>
<organism evidence="6 7">
    <name type="scientific">Undibacterium umbellatum</name>
    <dbReference type="NCBI Taxonomy" id="2762300"/>
    <lineage>
        <taxon>Bacteria</taxon>
        <taxon>Pseudomonadati</taxon>
        <taxon>Pseudomonadota</taxon>
        <taxon>Betaproteobacteria</taxon>
        <taxon>Burkholderiales</taxon>
        <taxon>Oxalobacteraceae</taxon>
        <taxon>Undibacterium</taxon>
    </lineage>
</organism>
<sequence length="195" mass="21439">MNTPRTDVRQHILDTAKPIILGKGFSVVGLNEVLKAAAVPKGSFYHYFKSKELFGEALLDDYFAGYLAAVDLVLKNTDVPAATRLMRYWQGWLPERPGEGVQCQCLAAKLGGEVSDLSEAMRLALQNGTDSIIARLADCMREGIVDGSLPADLDADHCALTLYQMWLGATLLTKMRRDMSALESAMLATRKMLKL</sequence>
<name>A0ABR6ZIA4_9BURK</name>
<evidence type="ECO:0000259" key="5">
    <source>
        <dbReference type="PROSITE" id="PS50977"/>
    </source>
</evidence>
<dbReference type="SUPFAM" id="SSF48498">
    <property type="entry name" value="Tetracyclin repressor-like, C-terminal domain"/>
    <property type="match status" value="1"/>
</dbReference>
<dbReference type="Proteomes" id="UP000646911">
    <property type="component" value="Unassembled WGS sequence"/>
</dbReference>
<evidence type="ECO:0000256" key="4">
    <source>
        <dbReference type="PROSITE-ProRule" id="PRU00335"/>
    </source>
</evidence>
<gene>
    <name evidence="6" type="ORF">H8L47_28185</name>
</gene>
<dbReference type="RefSeq" id="WP_186957158.1">
    <property type="nucleotide sequence ID" value="NZ_JACOFX010000035.1"/>
</dbReference>
<evidence type="ECO:0000256" key="1">
    <source>
        <dbReference type="ARBA" id="ARBA00023015"/>
    </source>
</evidence>
<keyword evidence="7" id="KW-1185">Reference proteome</keyword>
<dbReference type="Pfam" id="PF16925">
    <property type="entry name" value="TetR_C_13"/>
    <property type="match status" value="1"/>
</dbReference>
<feature type="DNA-binding region" description="H-T-H motif" evidence="4">
    <location>
        <begin position="29"/>
        <end position="48"/>
    </location>
</feature>
<comment type="caution">
    <text evidence="6">The sequence shown here is derived from an EMBL/GenBank/DDBJ whole genome shotgun (WGS) entry which is preliminary data.</text>
</comment>
<dbReference type="InterPro" id="IPR009057">
    <property type="entry name" value="Homeodomain-like_sf"/>
</dbReference>
<dbReference type="PROSITE" id="PS50977">
    <property type="entry name" value="HTH_TETR_2"/>
    <property type="match status" value="1"/>
</dbReference>
<dbReference type="InterPro" id="IPR001647">
    <property type="entry name" value="HTH_TetR"/>
</dbReference>
<dbReference type="Pfam" id="PF00440">
    <property type="entry name" value="TetR_N"/>
    <property type="match status" value="1"/>
</dbReference>
<dbReference type="PANTHER" id="PTHR47506">
    <property type="entry name" value="TRANSCRIPTIONAL REGULATORY PROTEIN"/>
    <property type="match status" value="1"/>
</dbReference>
<dbReference type="PRINTS" id="PR00455">
    <property type="entry name" value="HTHTETR"/>
</dbReference>
<keyword evidence="2 4" id="KW-0238">DNA-binding</keyword>
<dbReference type="InterPro" id="IPR036271">
    <property type="entry name" value="Tet_transcr_reg_TetR-rel_C_sf"/>
</dbReference>
<keyword evidence="1" id="KW-0805">Transcription regulation</keyword>
<accession>A0ABR6ZIA4</accession>
<dbReference type="Gene3D" id="1.10.357.10">
    <property type="entry name" value="Tetracycline Repressor, domain 2"/>
    <property type="match status" value="1"/>
</dbReference>
<dbReference type="InterPro" id="IPR011075">
    <property type="entry name" value="TetR_C"/>
</dbReference>
<evidence type="ECO:0000256" key="2">
    <source>
        <dbReference type="ARBA" id="ARBA00023125"/>
    </source>
</evidence>
<evidence type="ECO:0000313" key="7">
    <source>
        <dbReference type="Proteomes" id="UP000646911"/>
    </source>
</evidence>